<feature type="region of interest" description="Disordered" evidence="7">
    <location>
        <begin position="173"/>
        <end position="199"/>
    </location>
</feature>
<evidence type="ECO:0000313" key="8">
    <source>
        <dbReference type="EMBL" id="MBW0502242.1"/>
    </source>
</evidence>
<keyword evidence="4 6" id="KW-1133">Transmembrane helix</keyword>
<dbReference type="EMBL" id="AVOT02016717">
    <property type="protein sequence ID" value="MBW0502242.1"/>
    <property type="molecule type" value="Genomic_DNA"/>
</dbReference>
<reference evidence="8" key="1">
    <citation type="submission" date="2021-03" db="EMBL/GenBank/DDBJ databases">
        <title>Draft genome sequence of rust myrtle Austropuccinia psidii MF-1, a brazilian biotype.</title>
        <authorList>
            <person name="Quecine M.C."/>
            <person name="Pachon D.M.R."/>
            <person name="Bonatelli M.L."/>
            <person name="Correr F.H."/>
            <person name="Franceschini L.M."/>
            <person name="Leite T.F."/>
            <person name="Margarido G.R.A."/>
            <person name="Almeida C.A."/>
            <person name="Ferrarezi J.A."/>
            <person name="Labate C.A."/>
        </authorList>
    </citation>
    <scope>NUCLEOTIDE SEQUENCE</scope>
    <source>
        <strain evidence="8">MF-1</strain>
    </source>
</reference>
<dbReference type="AlphaFoldDB" id="A0A9Q3HFD5"/>
<dbReference type="InterPro" id="IPR007248">
    <property type="entry name" value="Mpv17_PMP22"/>
</dbReference>
<comment type="caution">
    <text evidence="8">The sequence shown here is derived from an EMBL/GenBank/DDBJ whole genome shotgun (WGS) entry which is preliminary data.</text>
</comment>
<keyword evidence="9" id="KW-1185">Reference proteome</keyword>
<gene>
    <name evidence="8" type="ORF">O181_041957</name>
</gene>
<dbReference type="Proteomes" id="UP000765509">
    <property type="component" value="Unassembled WGS sequence"/>
</dbReference>
<name>A0A9Q3HFD5_9BASI</name>
<evidence type="ECO:0000256" key="7">
    <source>
        <dbReference type="SAM" id="MobiDB-lite"/>
    </source>
</evidence>
<sequence length="299" mass="34062">MHLLPHYYDSLDETTTLLLRLLKLFPASFHQRDTIYQRKQIFLSHRITPTSSSRLARKLMAPFIRFVSYHYDRCFRAHPLATLAIANALCSILGDLAAQLISLWNSEQRQIFNLNYARILRYFFYGLNMGPVSGKWNEILERQFSSRLPKKVTPLLPSEKIPDSTELVEINTSNATGPTLSPDPPIGEGFNSGKINSPSPPQTSISLLTTLQMVIADQLIMAPLSLLFFLCFMGFTEGSSWSTIQTRVHQLFFKLLLANWQVWPIIQLINFKCMPLRLRVPFGAACGIIWTVFLSYAST</sequence>
<evidence type="ECO:0000256" key="2">
    <source>
        <dbReference type="ARBA" id="ARBA00006824"/>
    </source>
</evidence>
<dbReference type="GO" id="GO:0016020">
    <property type="term" value="C:membrane"/>
    <property type="evidence" value="ECO:0007669"/>
    <property type="project" value="UniProtKB-SubCell"/>
</dbReference>
<evidence type="ECO:0000256" key="3">
    <source>
        <dbReference type="ARBA" id="ARBA00022692"/>
    </source>
</evidence>
<dbReference type="OrthoDB" id="10267969at2759"/>
<feature type="transmembrane region" description="Helical" evidence="6">
    <location>
        <begin position="219"/>
        <end position="236"/>
    </location>
</feature>
<organism evidence="8 9">
    <name type="scientific">Austropuccinia psidii MF-1</name>
    <dbReference type="NCBI Taxonomy" id="1389203"/>
    <lineage>
        <taxon>Eukaryota</taxon>
        <taxon>Fungi</taxon>
        <taxon>Dikarya</taxon>
        <taxon>Basidiomycota</taxon>
        <taxon>Pucciniomycotina</taxon>
        <taxon>Pucciniomycetes</taxon>
        <taxon>Pucciniales</taxon>
        <taxon>Sphaerophragmiaceae</taxon>
        <taxon>Austropuccinia</taxon>
    </lineage>
</organism>
<evidence type="ECO:0000256" key="4">
    <source>
        <dbReference type="ARBA" id="ARBA00022989"/>
    </source>
</evidence>
<dbReference type="Pfam" id="PF04117">
    <property type="entry name" value="Mpv17_PMP22"/>
    <property type="match status" value="1"/>
</dbReference>
<evidence type="ECO:0000256" key="5">
    <source>
        <dbReference type="ARBA" id="ARBA00023136"/>
    </source>
</evidence>
<accession>A0A9Q3HFD5</accession>
<feature type="transmembrane region" description="Helical" evidence="6">
    <location>
        <begin position="278"/>
        <end position="297"/>
    </location>
</feature>
<proteinExistence type="inferred from homology"/>
<dbReference type="PANTHER" id="PTHR11266">
    <property type="entry name" value="PEROXISOMAL MEMBRANE PROTEIN 2, PXMP2 MPV17"/>
    <property type="match status" value="1"/>
</dbReference>
<dbReference type="GO" id="GO:0005739">
    <property type="term" value="C:mitochondrion"/>
    <property type="evidence" value="ECO:0007669"/>
    <property type="project" value="TreeGrafter"/>
</dbReference>
<comment type="subcellular location">
    <subcellularLocation>
        <location evidence="1">Membrane</location>
        <topology evidence="1">Multi-pass membrane protein</topology>
    </subcellularLocation>
</comment>
<evidence type="ECO:0000256" key="1">
    <source>
        <dbReference type="ARBA" id="ARBA00004141"/>
    </source>
</evidence>
<comment type="similarity">
    <text evidence="2 6">Belongs to the peroxisomal membrane protein PXMP2/4 family.</text>
</comment>
<protein>
    <submittedName>
        <fullName evidence="8">Uncharacterized protein</fullName>
    </submittedName>
</protein>
<keyword evidence="5 6" id="KW-0472">Membrane</keyword>
<evidence type="ECO:0000313" key="9">
    <source>
        <dbReference type="Proteomes" id="UP000765509"/>
    </source>
</evidence>
<keyword evidence="3 6" id="KW-0812">Transmembrane</keyword>
<dbReference type="PANTHER" id="PTHR11266:SF50">
    <property type="entry name" value="VACUOLAR MEMBRANE PROTEIN YOR292C"/>
    <property type="match status" value="1"/>
</dbReference>
<evidence type="ECO:0000256" key="6">
    <source>
        <dbReference type="RuleBase" id="RU363053"/>
    </source>
</evidence>